<evidence type="ECO:0000313" key="13">
    <source>
        <dbReference type="Proteomes" id="UP000604046"/>
    </source>
</evidence>
<evidence type="ECO:0000259" key="11">
    <source>
        <dbReference type="Pfam" id="PF18097"/>
    </source>
</evidence>
<dbReference type="AlphaFoldDB" id="A0A812T2L4"/>
<dbReference type="InterPro" id="IPR039431">
    <property type="entry name" value="Vta1/CALS_N"/>
</dbReference>
<keyword evidence="8" id="KW-0472">Membrane</keyword>
<name>A0A812T2L4_9DINO</name>
<evidence type="ECO:0000256" key="5">
    <source>
        <dbReference type="ARBA" id="ARBA00022490"/>
    </source>
</evidence>
<feature type="domain" description="Vta1/callose synthase N-terminal" evidence="10">
    <location>
        <begin position="9"/>
        <end position="151"/>
    </location>
</feature>
<dbReference type="GO" id="GO:0005771">
    <property type="term" value="C:multivesicular body"/>
    <property type="evidence" value="ECO:0007669"/>
    <property type="project" value="TreeGrafter"/>
</dbReference>
<organism evidence="12 13">
    <name type="scientific">Symbiodinium natans</name>
    <dbReference type="NCBI Taxonomy" id="878477"/>
    <lineage>
        <taxon>Eukaryota</taxon>
        <taxon>Sar</taxon>
        <taxon>Alveolata</taxon>
        <taxon>Dinophyceae</taxon>
        <taxon>Suessiales</taxon>
        <taxon>Symbiodiniaceae</taxon>
        <taxon>Symbiodinium</taxon>
    </lineage>
</organism>
<protein>
    <submittedName>
        <fullName evidence="12">LIP5 protein</fullName>
    </submittedName>
</protein>
<feature type="compositionally biased region" description="Low complexity" evidence="9">
    <location>
        <begin position="188"/>
        <end position="203"/>
    </location>
</feature>
<dbReference type="Gene3D" id="1.25.40.270">
    <property type="entry name" value="Vacuolar protein sorting-associated protein vta1"/>
    <property type="match status" value="1"/>
</dbReference>
<dbReference type="InterPro" id="IPR041212">
    <property type="entry name" value="Vta1_C"/>
</dbReference>
<dbReference type="EMBL" id="CAJNDS010002513">
    <property type="protein sequence ID" value="CAE7506055.1"/>
    <property type="molecule type" value="Genomic_DNA"/>
</dbReference>
<accession>A0A812T2L4</accession>
<sequence>MSSLLAKCRPYFQRAEELAEHESAVAYYCRLHAIELLMRAHQKGETSPEEKTLLLGELQKAEDIKKSLNISSSDGQGTVESFALRVFDAADAADRSAKDKSGQAAAVSKLYAAALFMDVCAQFHDGELPPDLAEKARYARFRVVQIREGLKQGVPSYPAEPETTASLPAPSGYSGSSAPAPAVPIPVQPSSASAASSATAQMPARDEARKQLELASSALDFRDVATARTCLEEALRLLG</sequence>
<evidence type="ECO:0000256" key="8">
    <source>
        <dbReference type="ARBA" id="ARBA00023136"/>
    </source>
</evidence>
<proteinExistence type="inferred from homology"/>
<keyword evidence="6" id="KW-0967">Endosome</keyword>
<comment type="subcellular location">
    <subcellularLocation>
        <location evidence="2">Cytoplasm</location>
    </subcellularLocation>
    <subcellularLocation>
        <location evidence="1">Endosome membrane</location>
        <topology evidence="1">Peripheral membrane protein</topology>
    </subcellularLocation>
</comment>
<gene>
    <name evidence="12" type="primary">LIP5</name>
    <name evidence="12" type="ORF">SNAT2548_LOCUS28343</name>
</gene>
<dbReference type="GO" id="GO:0032511">
    <property type="term" value="P:late endosome to vacuole transport via multivesicular body sorting pathway"/>
    <property type="evidence" value="ECO:0007669"/>
    <property type="project" value="InterPro"/>
</dbReference>
<feature type="domain" description="Vta1 C-terminal" evidence="11">
    <location>
        <begin position="206"/>
        <end position="239"/>
    </location>
</feature>
<evidence type="ECO:0000256" key="3">
    <source>
        <dbReference type="ARBA" id="ARBA00007895"/>
    </source>
</evidence>
<dbReference type="OrthoDB" id="391137at2759"/>
<dbReference type="InterPro" id="IPR044538">
    <property type="entry name" value="Vta1-like"/>
</dbReference>
<dbReference type="Pfam" id="PF18097">
    <property type="entry name" value="Vta1_C"/>
    <property type="match status" value="1"/>
</dbReference>
<feature type="compositionally biased region" description="Low complexity" evidence="9">
    <location>
        <begin position="165"/>
        <end position="180"/>
    </location>
</feature>
<dbReference type="Pfam" id="PF04652">
    <property type="entry name" value="Vta1"/>
    <property type="match status" value="1"/>
</dbReference>
<keyword evidence="13" id="KW-1185">Reference proteome</keyword>
<dbReference type="PANTHER" id="PTHR46009">
    <property type="entry name" value="VACUOLAR PROTEIN SORTING-ASSOCIATED PROTEIN VTA1 HOMOLOG"/>
    <property type="match status" value="1"/>
</dbReference>
<keyword evidence="5" id="KW-0963">Cytoplasm</keyword>
<comment type="caution">
    <text evidence="12">The sequence shown here is derived from an EMBL/GenBank/DDBJ whole genome shotgun (WGS) entry which is preliminary data.</text>
</comment>
<reference evidence="12" key="1">
    <citation type="submission" date="2021-02" db="EMBL/GenBank/DDBJ databases">
        <authorList>
            <person name="Dougan E. K."/>
            <person name="Rhodes N."/>
            <person name="Thang M."/>
            <person name="Chan C."/>
        </authorList>
    </citation>
    <scope>NUCLEOTIDE SEQUENCE</scope>
</reference>
<evidence type="ECO:0000256" key="6">
    <source>
        <dbReference type="ARBA" id="ARBA00022753"/>
    </source>
</evidence>
<evidence type="ECO:0000256" key="4">
    <source>
        <dbReference type="ARBA" id="ARBA00022448"/>
    </source>
</evidence>
<dbReference type="InterPro" id="IPR023175">
    <property type="entry name" value="Vta1/CALS_N_sf"/>
</dbReference>
<dbReference type="Proteomes" id="UP000604046">
    <property type="component" value="Unassembled WGS sequence"/>
</dbReference>
<dbReference type="GO" id="GO:0010008">
    <property type="term" value="C:endosome membrane"/>
    <property type="evidence" value="ECO:0007669"/>
    <property type="project" value="UniProtKB-SubCell"/>
</dbReference>
<keyword evidence="4" id="KW-0813">Transport</keyword>
<dbReference type="PANTHER" id="PTHR46009:SF1">
    <property type="entry name" value="VACUOLAR PROTEIN SORTING-ASSOCIATED PROTEIN VTA1 HOMOLOG"/>
    <property type="match status" value="1"/>
</dbReference>
<evidence type="ECO:0000259" key="10">
    <source>
        <dbReference type="Pfam" id="PF04652"/>
    </source>
</evidence>
<comment type="similarity">
    <text evidence="3">Belongs to the VTA1 family.</text>
</comment>
<evidence type="ECO:0000256" key="9">
    <source>
        <dbReference type="SAM" id="MobiDB-lite"/>
    </source>
</evidence>
<evidence type="ECO:0000313" key="12">
    <source>
        <dbReference type="EMBL" id="CAE7506055.1"/>
    </source>
</evidence>
<evidence type="ECO:0000256" key="1">
    <source>
        <dbReference type="ARBA" id="ARBA00004481"/>
    </source>
</evidence>
<evidence type="ECO:0000256" key="2">
    <source>
        <dbReference type="ARBA" id="ARBA00004496"/>
    </source>
</evidence>
<dbReference type="Gene3D" id="1.20.5.420">
    <property type="entry name" value="Immunoglobulin FC, subunit C"/>
    <property type="match status" value="1"/>
</dbReference>
<feature type="region of interest" description="Disordered" evidence="9">
    <location>
        <begin position="153"/>
        <end position="209"/>
    </location>
</feature>
<keyword evidence="7" id="KW-0653">Protein transport</keyword>
<dbReference type="GO" id="GO:0015031">
    <property type="term" value="P:protein transport"/>
    <property type="evidence" value="ECO:0007669"/>
    <property type="project" value="UniProtKB-KW"/>
</dbReference>
<evidence type="ECO:0000256" key="7">
    <source>
        <dbReference type="ARBA" id="ARBA00022927"/>
    </source>
</evidence>